<feature type="chain" id="PRO_5045180656" evidence="2">
    <location>
        <begin position="29"/>
        <end position="182"/>
    </location>
</feature>
<accession>A0ABV8TZY9</accession>
<keyword evidence="2" id="KW-0732">Signal</keyword>
<dbReference type="Proteomes" id="UP001595823">
    <property type="component" value="Unassembled WGS sequence"/>
</dbReference>
<protein>
    <submittedName>
        <fullName evidence="3">Uncharacterized protein</fullName>
    </submittedName>
</protein>
<keyword evidence="4" id="KW-1185">Reference proteome</keyword>
<reference evidence="4" key="1">
    <citation type="journal article" date="2019" name="Int. J. Syst. Evol. Microbiol.">
        <title>The Global Catalogue of Microorganisms (GCM) 10K type strain sequencing project: providing services to taxonomists for standard genome sequencing and annotation.</title>
        <authorList>
            <consortium name="The Broad Institute Genomics Platform"/>
            <consortium name="The Broad Institute Genome Sequencing Center for Infectious Disease"/>
            <person name="Wu L."/>
            <person name="Ma J."/>
        </authorList>
    </citation>
    <scope>NUCLEOTIDE SEQUENCE [LARGE SCALE GENOMIC DNA]</scope>
    <source>
        <strain evidence="4">IBRC-M 10908</strain>
    </source>
</reference>
<sequence>MNGIGTKWKTLRLAAGVAVVGVLASCAAAEKPKPEAVDEAVVLGEEAMDDLAEAGVPRPEFIETVEHPCQDEEVVKFRMVARYELMAEKDDSARLLRIVHRYWIDEAEYRDVDGGIQWGESGYASTRANDGEVQYSATRQPDYRTINLAVSTECYEDPDPDDWVEPATEPSIRPSETDTPEE</sequence>
<dbReference type="EMBL" id="JBHSDK010000015">
    <property type="protein sequence ID" value="MFC4335988.1"/>
    <property type="molecule type" value="Genomic_DNA"/>
</dbReference>
<organism evidence="3 4">
    <name type="scientific">Salininema proteolyticum</name>
    <dbReference type="NCBI Taxonomy" id="1607685"/>
    <lineage>
        <taxon>Bacteria</taxon>
        <taxon>Bacillati</taxon>
        <taxon>Actinomycetota</taxon>
        <taxon>Actinomycetes</taxon>
        <taxon>Glycomycetales</taxon>
        <taxon>Glycomycetaceae</taxon>
        <taxon>Salininema</taxon>
    </lineage>
</organism>
<proteinExistence type="predicted"/>
<evidence type="ECO:0000313" key="3">
    <source>
        <dbReference type="EMBL" id="MFC4335988.1"/>
    </source>
</evidence>
<feature type="signal peptide" evidence="2">
    <location>
        <begin position="1"/>
        <end position="28"/>
    </location>
</feature>
<dbReference type="RefSeq" id="WP_380621383.1">
    <property type="nucleotide sequence ID" value="NZ_JBHSDK010000015.1"/>
</dbReference>
<gene>
    <name evidence="3" type="ORF">ACFPET_12310</name>
</gene>
<feature type="region of interest" description="Disordered" evidence="1">
    <location>
        <begin position="154"/>
        <end position="182"/>
    </location>
</feature>
<feature type="compositionally biased region" description="Acidic residues" evidence="1">
    <location>
        <begin position="154"/>
        <end position="164"/>
    </location>
</feature>
<dbReference type="PROSITE" id="PS51257">
    <property type="entry name" value="PROKAR_LIPOPROTEIN"/>
    <property type="match status" value="1"/>
</dbReference>
<evidence type="ECO:0000256" key="1">
    <source>
        <dbReference type="SAM" id="MobiDB-lite"/>
    </source>
</evidence>
<name>A0ABV8TZY9_9ACTN</name>
<evidence type="ECO:0000256" key="2">
    <source>
        <dbReference type="SAM" id="SignalP"/>
    </source>
</evidence>
<evidence type="ECO:0000313" key="4">
    <source>
        <dbReference type="Proteomes" id="UP001595823"/>
    </source>
</evidence>
<comment type="caution">
    <text evidence="3">The sequence shown here is derived from an EMBL/GenBank/DDBJ whole genome shotgun (WGS) entry which is preliminary data.</text>
</comment>